<dbReference type="PATRIC" id="fig|43687.5.peg.816"/>
<gene>
    <name evidence="1" type="ORF">MsedA_0811</name>
    <name evidence="2" type="ORF">MsedB_0812</name>
    <name evidence="3" type="ORF">MsedC_0811</name>
    <name evidence="4" type="ORF">MsedD_0812</name>
    <name evidence="5" type="ORF">MsedE_0811</name>
</gene>
<dbReference type="EMBL" id="CP012174">
    <property type="protein sequence ID" value="AKV78379.1"/>
    <property type="molecule type" value="Genomic_DNA"/>
</dbReference>
<dbReference type="EMBL" id="CP012173">
    <property type="protein sequence ID" value="AKV76128.1"/>
    <property type="molecule type" value="Genomic_DNA"/>
</dbReference>
<dbReference type="AlphaFoldDB" id="A0A0K1T0Y5"/>
<dbReference type="RefSeq" id="WP_048060009.1">
    <property type="nucleotide sequence ID" value="NZ_CP008822.1"/>
</dbReference>
<dbReference type="Proteomes" id="UP000061362">
    <property type="component" value="Chromosome"/>
</dbReference>
<dbReference type="Proteomes" id="UP000062398">
    <property type="component" value="Chromosome"/>
</dbReference>
<dbReference type="GeneID" id="91755256"/>
<dbReference type="EMBL" id="CP012176">
    <property type="protein sequence ID" value="AKV82866.1"/>
    <property type="molecule type" value="Genomic_DNA"/>
</dbReference>
<evidence type="ECO:0000313" key="1">
    <source>
        <dbReference type="EMBL" id="AKV73886.1"/>
    </source>
</evidence>
<evidence type="ECO:0000313" key="9">
    <source>
        <dbReference type="Proteomes" id="UP000062475"/>
    </source>
</evidence>
<evidence type="ECO:0000313" key="3">
    <source>
        <dbReference type="EMBL" id="AKV78379.1"/>
    </source>
</evidence>
<protein>
    <submittedName>
        <fullName evidence="4">Uncharacterized protein</fullName>
    </submittedName>
</protein>
<dbReference type="EMBL" id="CP012172">
    <property type="protein sequence ID" value="AKV73886.1"/>
    <property type="molecule type" value="Genomic_DNA"/>
</dbReference>
<dbReference type="Proteomes" id="UP000062475">
    <property type="component" value="Chromosome"/>
</dbReference>
<evidence type="ECO:0000313" key="8">
    <source>
        <dbReference type="Proteomes" id="UP000062398"/>
    </source>
</evidence>
<evidence type="ECO:0000313" key="7">
    <source>
        <dbReference type="Proteomes" id="UP000061362"/>
    </source>
</evidence>
<evidence type="ECO:0000313" key="5">
    <source>
        <dbReference type="EMBL" id="AKV82866.1"/>
    </source>
</evidence>
<evidence type="ECO:0000313" key="10">
    <source>
        <dbReference type="Proteomes" id="UP000068832"/>
    </source>
</evidence>
<sequence length="215" mass="24564">MSKKRRDEEAKGRILLPVSKRHETELRELMRVLSERGFFPKDGDWKSFIDEALESLVTQIKSAPDFTFKERTDMFRDFYSARIMGLVPLPLSTLQGVVERSPETADELISIYFSLYKHSFMFNGSGSLRDHLDSLRRFFIIITPLSTQNLIVKEDGTCGSFTIFSSMLGKQMAERVYLPLLKRILDEIGAQVKNLKGDNITIEAQFCLPGKGVKT</sequence>
<dbReference type="Proteomes" id="UP000068832">
    <property type="component" value="Chromosome"/>
</dbReference>
<accession>A0A0K1T0Y5</accession>
<proteinExistence type="predicted"/>
<reference evidence="5 6" key="2">
    <citation type="submission" date="2015-07" db="EMBL/GenBank/DDBJ databases">
        <title>Physiological, transcriptional responses and genome re-sequencing of acid resistant extremely thermoacidophilic Metallosphaera sedula SARC-M1.</title>
        <authorList>
            <person name="Ai C."/>
            <person name="McCarthy S."/>
            <person name="Eckrich V."/>
            <person name="Rudrappa D."/>
            <person name="Qiu G."/>
            <person name="Blum P."/>
        </authorList>
    </citation>
    <scope>NUCLEOTIDE SEQUENCE [LARGE SCALE GENOMIC DNA]</scope>
    <source>
        <strain evidence="5 6">SARC-M1</strain>
    </source>
</reference>
<evidence type="ECO:0000313" key="6">
    <source>
        <dbReference type="Proteomes" id="UP000056255"/>
    </source>
</evidence>
<dbReference type="EMBL" id="CP012175">
    <property type="protein sequence ID" value="AKV80624.1"/>
    <property type="molecule type" value="Genomic_DNA"/>
</dbReference>
<dbReference type="Proteomes" id="UP000056255">
    <property type="component" value="Chromosome"/>
</dbReference>
<organism evidence="4 7">
    <name type="scientific">Metallosphaera sedula</name>
    <dbReference type="NCBI Taxonomy" id="43687"/>
    <lineage>
        <taxon>Archaea</taxon>
        <taxon>Thermoproteota</taxon>
        <taxon>Thermoprotei</taxon>
        <taxon>Sulfolobales</taxon>
        <taxon>Sulfolobaceae</taxon>
        <taxon>Metallosphaera</taxon>
    </lineage>
</organism>
<evidence type="ECO:0000313" key="2">
    <source>
        <dbReference type="EMBL" id="AKV76128.1"/>
    </source>
</evidence>
<reference evidence="7 8" key="1">
    <citation type="journal article" date="2015" name="Genome Announc.">
        <title>Complete Genome Sequences of Evolved Arsenate-Resistant Metallosphaera sedula Strains.</title>
        <authorList>
            <person name="Ai C."/>
            <person name="McCarthy S."/>
            <person name="Schackwitz W."/>
            <person name="Martin J."/>
            <person name="Lipzen A."/>
            <person name="Blum P."/>
        </authorList>
    </citation>
    <scope>NUCLEOTIDE SEQUENCE [LARGE SCALE GENOMIC DNA]</scope>
    <source>
        <strain evidence="3 8">ARS120-1</strain>
        <strain evidence="4 7">ARS120-2</strain>
        <strain evidence="1 10">ARS50-1</strain>
        <strain evidence="2 9">ARS50-2</strain>
    </source>
</reference>
<name>A0A0K1T0Y5_9CREN</name>
<dbReference type="OrthoDB" id="34618at2157"/>
<evidence type="ECO:0000313" key="4">
    <source>
        <dbReference type="EMBL" id="AKV80624.1"/>
    </source>
</evidence>